<dbReference type="Proteomes" id="UP001060919">
    <property type="component" value="Chromosome"/>
</dbReference>
<accession>A0A915YLJ2</accession>
<dbReference type="EMBL" id="AP026867">
    <property type="protein sequence ID" value="BDS15455.1"/>
    <property type="molecule type" value="Genomic_DNA"/>
</dbReference>
<dbReference type="PROSITE" id="PS51257">
    <property type="entry name" value="PROKAR_LIPOPROTEIN"/>
    <property type="match status" value="1"/>
</dbReference>
<keyword evidence="3" id="KW-1185">Reference proteome</keyword>
<protein>
    <recommendedName>
        <fullName evidence="4">Lipoprotein</fullName>
    </recommendedName>
</protein>
<dbReference type="KEGG" id="aup:AsAng_0062390"/>
<keyword evidence="1" id="KW-1133">Transmembrane helix</keyword>
<keyword evidence="1" id="KW-0812">Transmembrane</keyword>
<reference evidence="2" key="1">
    <citation type="submission" date="2022-09" db="EMBL/GenBank/DDBJ databases">
        <title>Aureispira anguillicida sp. nov., isolated from Leptocephalus of Japanese eel Anguilla japonica.</title>
        <authorList>
            <person name="Yuasa K."/>
            <person name="Mekata T."/>
            <person name="Ikunari K."/>
        </authorList>
    </citation>
    <scope>NUCLEOTIDE SEQUENCE</scope>
    <source>
        <strain evidence="2">EL160426</strain>
    </source>
</reference>
<dbReference type="AlphaFoldDB" id="A0A915YLJ2"/>
<evidence type="ECO:0000313" key="3">
    <source>
        <dbReference type="Proteomes" id="UP001060919"/>
    </source>
</evidence>
<evidence type="ECO:0008006" key="4">
    <source>
        <dbReference type="Google" id="ProtNLM"/>
    </source>
</evidence>
<proteinExistence type="predicted"/>
<sequence>MKDIYFFSIIVIVFNSVFVGCTADMPLNIEPDQAKLEVVDTLKTRTSEDHKKRLSVKEAFIKLSRKELVLDGIQNMSSKDRRDLLQQQETDNYHLDWVGNYLQITEKAANKDDEYERMEQIRLAVFNSITQKDILFVSQELIDEQRHNTQIVDQAFFQYNNRHWENINYQLPLITTQTFLNQDNNLNINENHIYFNLKAADIHYLQAHLNHENYLNKDEIAQNEAYKVALIWTGNNFRLNRQAIVQYDISERHPR</sequence>
<name>A0A915YLJ2_9BACT</name>
<gene>
    <name evidence="2" type="ORF">AsAng_0062390</name>
</gene>
<feature type="transmembrane region" description="Helical" evidence="1">
    <location>
        <begin position="6"/>
        <end position="27"/>
    </location>
</feature>
<evidence type="ECO:0000313" key="2">
    <source>
        <dbReference type="EMBL" id="BDS15455.1"/>
    </source>
</evidence>
<keyword evidence="1" id="KW-0472">Membrane</keyword>
<organism evidence="2 3">
    <name type="scientific">Aureispira anguillae</name>
    <dbReference type="NCBI Taxonomy" id="2864201"/>
    <lineage>
        <taxon>Bacteria</taxon>
        <taxon>Pseudomonadati</taxon>
        <taxon>Bacteroidota</taxon>
        <taxon>Saprospiria</taxon>
        <taxon>Saprospirales</taxon>
        <taxon>Saprospiraceae</taxon>
        <taxon>Aureispira</taxon>
    </lineage>
</organism>
<evidence type="ECO:0000256" key="1">
    <source>
        <dbReference type="SAM" id="Phobius"/>
    </source>
</evidence>
<dbReference type="RefSeq" id="WP_264790611.1">
    <property type="nucleotide sequence ID" value="NZ_AP026867.1"/>
</dbReference>